<name>A6WH56_KINRD</name>
<dbReference type="RefSeq" id="WP_012001877.1">
    <property type="nucleotide sequence ID" value="NC_009806.1"/>
</dbReference>
<accession>A6WH56</accession>
<keyword evidence="1" id="KW-0614">Plasmid</keyword>
<protein>
    <submittedName>
        <fullName evidence="1">Uncharacterized protein</fullName>
    </submittedName>
</protein>
<geneLocation type="plasmid" evidence="1 2">
    <name>pKRAD01</name>
</geneLocation>
<proteinExistence type="predicted"/>
<dbReference type="EMBL" id="CP000751">
    <property type="protein sequence ID" value="ABS06145.1"/>
    <property type="molecule type" value="Genomic_DNA"/>
</dbReference>
<gene>
    <name evidence="1" type="ordered locus">Krad_4687</name>
</gene>
<dbReference type="AlphaFoldDB" id="A6WH56"/>
<dbReference type="HOGENOM" id="CLU_2000844_0_0_11"/>
<dbReference type="KEGG" id="kra:Krad_4687"/>
<evidence type="ECO:0000313" key="2">
    <source>
        <dbReference type="Proteomes" id="UP000001116"/>
    </source>
</evidence>
<sequence length="124" mass="13295">MTSPLIDTLAGLDDADLDALDRAVYAEQARRLDTKLGQLVRTAVAASTPVQAHLLARPGTSATRVTFWTTEWDNGHFYDRNGHVQFSDGTALGPVDLGEALDEPLATKAKYDSAGEPDGLVIDL</sequence>
<dbReference type="Proteomes" id="UP000001116">
    <property type="component" value="Plasmid pKRAD01"/>
</dbReference>
<evidence type="ECO:0000313" key="1">
    <source>
        <dbReference type="EMBL" id="ABS06145.1"/>
    </source>
</evidence>
<keyword evidence="2" id="KW-1185">Reference proteome</keyword>
<reference evidence="2" key="1">
    <citation type="journal article" date="2008" name="PLoS ONE">
        <title>Survival in nuclear waste, extreme resistance, and potential applications gleaned from the genome sequence of Kineococcus radiotolerans SRS30216.</title>
        <authorList>
            <person name="Bagwell C.E."/>
            <person name="Bhat S."/>
            <person name="Hawkins G.M."/>
            <person name="Smith B.W."/>
            <person name="Biswas T."/>
            <person name="Hoover T.R."/>
            <person name="Saunders E."/>
            <person name="Han C.S."/>
            <person name="Tsodikov O.V."/>
            <person name="Shimkets L.J."/>
        </authorList>
    </citation>
    <scope>NUCLEOTIDE SEQUENCE [LARGE SCALE GENOMIC DNA]</scope>
    <source>
        <strain evidence="2">ATCC BAA-149 / DSM 14245 / SRS30216</strain>
    </source>
</reference>
<organism evidence="1 2">
    <name type="scientific">Kineococcus radiotolerans (strain ATCC BAA-149 / DSM 14245 / SRS30216)</name>
    <dbReference type="NCBI Taxonomy" id="266940"/>
    <lineage>
        <taxon>Bacteria</taxon>
        <taxon>Bacillati</taxon>
        <taxon>Actinomycetota</taxon>
        <taxon>Actinomycetes</taxon>
        <taxon>Kineosporiales</taxon>
        <taxon>Kineosporiaceae</taxon>
        <taxon>Kineococcus</taxon>
    </lineage>
</organism>